<feature type="transmembrane region" description="Helical" evidence="7">
    <location>
        <begin position="40"/>
        <end position="63"/>
    </location>
</feature>
<comment type="subcellular location">
    <subcellularLocation>
        <location evidence="1">Cell membrane</location>
        <topology evidence="1">Multi-pass membrane protein</topology>
    </subcellularLocation>
</comment>
<dbReference type="RefSeq" id="WP_121807711.1">
    <property type="nucleotide sequence ID" value="NZ_RDBE01000010.1"/>
</dbReference>
<dbReference type="Pfam" id="PF03631">
    <property type="entry name" value="Virul_fac_BrkB"/>
    <property type="match status" value="1"/>
</dbReference>
<evidence type="ECO:0000313" key="8">
    <source>
        <dbReference type="EMBL" id="RLV48205.1"/>
    </source>
</evidence>
<name>A0A3L8NYG6_9ACTN</name>
<evidence type="ECO:0000256" key="1">
    <source>
        <dbReference type="ARBA" id="ARBA00004651"/>
    </source>
</evidence>
<evidence type="ECO:0000256" key="7">
    <source>
        <dbReference type="SAM" id="Phobius"/>
    </source>
</evidence>
<dbReference type="EMBL" id="RDBE01000010">
    <property type="protein sequence ID" value="RLV48205.1"/>
    <property type="molecule type" value="Genomic_DNA"/>
</dbReference>
<comment type="caution">
    <text evidence="8">The sequence shown here is derived from an EMBL/GenBank/DDBJ whole genome shotgun (WGS) entry which is preliminary data.</text>
</comment>
<feature type="transmembrane region" description="Helical" evidence="7">
    <location>
        <begin position="247"/>
        <end position="276"/>
    </location>
</feature>
<keyword evidence="9" id="KW-1185">Reference proteome</keyword>
<dbReference type="InterPro" id="IPR017039">
    <property type="entry name" value="Virul_fac_BrkB"/>
</dbReference>
<feature type="transmembrane region" description="Helical" evidence="7">
    <location>
        <begin position="142"/>
        <end position="162"/>
    </location>
</feature>
<keyword evidence="5 7" id="KW-0472">Membrane</keyword>
<dbReference type="PANTHER" id="PTHR30213">
    <property type="entry name" value="INNER MEMBRANE PROTEIN YHJD"/>
    <property type="match status" value="1"/>
</dbReference>
<feature type="compositionally biased region" description="Polar residues" evidence="6">
    <location>
        <begin position="333"/>
        <end position="344"/>
    </location>
</feature>
<evidence type="ECO:0000256" key="3">
    <source>
        <dbReference type="ARBA" id="ARBA00022692"/>
    </source>
</evidence>
<protein>
    <submittedName>
        <fullName evidence="8">YihY/virulence factor BrkB family protein</fullName>
    </submittedName>
</protein>
<gene>
    <name evidence="8" type="ORF">D9V37_19255</name>
</gene>
<feature type="transmembrane region" description="Helical" evidence="7">
    <location>
        <begin position="182"/>
        <end position="203"/>
    </location>
</feature>
<organism evidence="8 9">
    <name type="scientific">Nocardioides mangrovicus</name>
    <dbReference type="NCBI Taxonomy" id="2478913"/>
    <lineage>
        <taxon>Bacteria</taxon>
        <taxon>Bacillati</taxon>
        <taxon>Actinomycetota</taxon>
        <taxon>Actinomycetes</taxon>
        <taxon>Propionibacteriales</taxon>
        <taxon>Nocardioidaceae</taxon>
        <taxon>Nocardioides</taxon>
    </lineage>
</organism>
<evidence type="ECO:0000256" key="2">
    <source>
        <dbReference type="ARBA" id="ARBA00022475"/>
    </source>
</evidence>
<evidence type="ECO:0000256" key="5">
    <source>
        <dbReference type="ARBA" id="ARBA00023136"/>
    </source>
</evidence>
<keyword evidence="3 7" id="KW-0812">Transmembrane</keyword>
<reference evidence="8 9" key="1">
    <citation type="submission" date="2018-10" db="EMBL/GenBank/DDBJ databases">
        <title>Marmoricola sp. 4Q3S-7 whole genome shotgun sequence.</title>
        <authorList>
            <person name="Li F."/>
        </authorList>
    </citation>
    <scope>NUCLEOTIDE SEQUENCE [LARGE SCALE GENOMIC DNA]</scope>
    <source>
        <strain evidence="8 9">4Q3S-7</strain>
    </source>
</reference>
<dbReference type="AlphaFoldDB" id="A0A3L8NYG6"/>
<feature type="transmembrane region" description="Helical" evidence="7">
    <location>
        <begin position="210"/>
        <end position="227"/>
    </location>
</feature>
<dbReference type="Proteomes" id="UP000281708">
    <property type="component" value="Unassembled WGS sequence"/>
</dbReference>
<keyword evidence="4 7" id="KW-1133">Transmembrane helix</keyword>
<dbReference type="OrthoDB" id="3349406at2"/>
<evidence type="ECO:0000256" key="4">
    <source>
        <dbReference type="ARBA" id="ARBA00022989"/>
    </source>
</evidence>
<keyword evidence="2" id="KW-1003">Cell membrane</keyword>
<sequence>MASYADRIDGFQRRHTVVGFPLGVTYKFFDDQSNYLAATITYYAFASVVPLLLISSSVFGFLLQGNPELKQKALDSTVSQFPIVGQQLSSTEGIQGNAWVVVVGSLVALYGILGLGNAAQNAVHVAWAIPRNSRPNPFLSRLYSAVLLMLAGLVVIVVATLTSLVSGAAEIFGARLDTGLRWGIDLVSVLLTAVVLTTLMRLAMQRSEKWLHLFPGSLVTALLWQVLQRAGGAYVKHILNRADDLTAAFAVPLGLLALLYIAINMAMVGLQINVVLTRRLWPRALLTPFTDNVSLTDADRRAYAAYAKAQRHKGFETVQVTFDKEVERPGDAATQSGEQPQAEQGSGLGGAAEEREEPSTSRI</sequence>
<evidence type="ECO:0000313" key="9">
    <source>
        <dbReference type="Proteomes" id="UP000281708"/>
    </source>
</evidence>
<evidence type="ECO:0000256" key="6">
    <source>
        <dbReference type="SAM" id="MobiDB-lite"/>
    </source>
</evidence>
<feature type="region of interest" description="Disordered" evidence="6">
    <location>
        <begin position="326"/>
        <end position="363"/>
    </location>
</feature>
<dbReference type="PANTHER" id="PTHR30213:SF1">
    <property type="entry name" value="INNER MEMBRANE PROTEIN YHJD"/>
    <property type="match status" value="1"/>
</dbReference>
<proteinExistence type="predicted"/>
<dbReference type="GO" id="GO:0005886">
    <property type="term" value="C:plasma membrane"/>
    <property type="evidence" value="ECO:0007669"/>
    <property type="project" value="UniProtKB-SubCell"/>
</dbReference>
<accession>A0A3L8NYG6</accession>